<comment type="caution">
    <text evidence="5">The sequence shown here is derived from an EMBL/GenBank/DDBJ whole genome shotgun (WGS) entry which is preliminary data.</text>
</comment>
<comment type="pathway">
    <text evidence="2">Organic acid metabolism; glycolate biosynthesis; glycolate from 2-phosphoglycolate: step 1/1.</text>
</comment>
<gene>
    <name evidence="5" type="ORF">F8C82_11055</name>
</gene>
<dbReference type="GO" id="GO:0005829">
    <property type="term" value="C:cytosol"/>
    <property type="evidence" value="ECO:0007669"/>
    <property type="project" value="TreeGrafter"/>
</dbReference>
<proteinExistence type="inferred from homology"/>
<evidence type="ECO:0000256" key="4">
    <source>
        <dbReference type="ARBA" id="ARBA00013078"/>
    </source>
</evidence>
<dbReference type="PANTHER" id="PTHR43434:SF1">
    <property type="entry name" value="PHOSPHOGLYCOLATE PHOSPHATASE"/>
    <property type="match status" value="1"/>
</dbReference>
<protein>
    <recommendedName>
        <fullName evidence="4">phosphoglycolate phosphatase</fullName>
        <ecNumber evidence="4">3.1.3.18</ecNumber>
    </recommendedName>
</protein>
<accession>A0A6L3ZFM8</accession>
<evidence type="ECO:0000256" key="2">
    <source>
        <dbReference type="ARBA" id="ARBA00004818"/>
    </source>
</evidence>
<sequence>MNLILFDVSGTLVHSSAFENKVLWKTLTQVLSIPMKSVCEFRPEETETAFVRKVWSFVRGSEPTREEWDEIYAVYQRILTETYLLESDRFKAVLGAPELLRHLQSSKSWGFAIATTSWHDLAHMSLRGSGFYTRRFHIVTGEGILTKVDLVNKAIESSKRWYGVSDFEKVTYVGDGSVDTKACRELNLPYLDVAEVSQATEKSMPCYPSKTQFIRLARRAVVPSRIRENSFVSLMGLKT</sequence>
<evidence type="ECO:0000256" key="1">
    <source>
        <dbReference type="ARBA" id="ARBA00000830"/>
    </source>
</evidence>
<dbReference type="Gene3D" id="3.40.50.1000">
    <property type="entry name" value="HAD superfamily/HAD-like"/>
    <property type="match status" value="1"/>
</dbReference>
<dbReference type="InterPro" id="IPR050155">
    <property type="entry name" value="HAD-like_hydrolase_sf"/>
</dbReference>
<name>A0A6L3ZFM8_9FLAO</name>
<keyword evidence="6" id="KW-1185">Reference proteome</keyword>
<dbReference type="Pfam" id="PF13419">
    <property type="entry name" value="HAD_2"/>
    <property type="match status" value="1"/>
</dbReference>
<comment type="catalytic activity">
    <reaction evidence="1">
        <text>2-phosphoglycolate + H2O = glycolate + phosphate</text>
        <dbReference type="Rhea" id="RHEA:14369"/>
        <dbReference type="ChEBI" id="CHEBI:15377"/>
        <dbReference type="ChEBI" id="CHEBI:29805"/>
        <dbReference type="ChEBI" id="CHEBI:43474"/>
        <dbReference type="ChEBI" id="CHEBI:58033"/>
        <dbReference type="EC" id="3.1.3.18"/>
    </reaction>
</comment>
<dbReference type="RefSeq" id="WP_151693645.1">
    <property type="nucleotide sequence ID" value="NZ_BMGX01000001.1"/>
</dbReference>
<evidence type="ECO:0000313" key="5">
    <source>
        <dbReference type="EMBL" id="KAB2816217.1"/>
    </source>
</evidence>
<dbReference type="AlphaFoldDB" id="A0A6L3ZFM8"/>
<dbReference type="Gene3D" id="1.10.150.240">
    <property type="entry name" value="Putative phosphatase, domain 2"/>
    <property type="match status" value="1"/>
</dbReference>
<keyword evidence="5" id="KW-0378">Hydrolase</keyword>
<dbReference type="EC" id="3.1.3.18" evidence="4"/>
<dbReference type="InterPro" id="IPR023214">
    <property type="entry name" value="HAD_sf"/>
</dbReference>
<dbReference type="PANTHER" id="PTHR43434">
    <property type="entry name" value="PHOSPHOGLYCOLATE PHOSPHATASE"/>
    <property type="match status" value="1"/>
</dbReference>
<reference evidence="5 6" key="1">
    <citation type="submission" date="2019-10" db="EMBL/GenBank/DDBJ databases">
        <title>Genome sequence of Phaeocystidibacter marisrubri JCM30614 (type strain).</title>
        <authorList>
            <person name="Bowman J.P."/>
        </authorList>
    </citation>
    <scope>NUCLEOTIDE SEQUENCE [LARGE SCALE GENOMIC DNA]</scope>
    <source>
        <strain evidence="5 6">JCM 30614</strain>
    </source>
</reference>
<evidence type="ECO:0000313" key="6">
    <source>
        <dbReference type="Proteomes" id="UP000484164"/>
    </source>
</evidence>
<dbReference type="GO" id="GO:0006281">
    <property type="term" value="P:DNA repair"/>
    <property type="evidence" value="ECO:0007669"/>
    <property type="project" value="TreeGrafter"/>
</dbReference>
<dbReference type="SUPFAM" id="SSF56784">
    <property type="entry name" value="HAD-like"/>
    <property type="match status" value="1"/>
</dbReference>
<dbReference type="Proteomes" id="UP000484164">
    <property type="component" value="Unassembled WGS sequence"/>
</dbReference>
<evidence type="ECO:0000256" key="3">
    <source>
        <dbReference type="ARBA" id="ARBA00006171"/>
    </source>
</evidence>
<dbReference type="InterPro" id="IPR041492">
    <property type="entry name" value="HAD_2"/>
</dbReference>
<dbReference type="EMBL" id="WBVQ01000002">
    <property type="protein sequence ID" value="KAB2816217.1"/>
    <property type="molecule type" value="Genomic_DNA"/>
</dbReference>
<dbReference type="InterPro" id="IPR036412">
    <property type="entry name" value="HAD-like_sf"/>
</dbReference>
<dbReference type="GO" id="GO:0008967">
    <property type="term" value="F:phosphoglycolate phosphatase activity"/>
    <property type="evidence" value="ECO:0007669"/>
    <property type="project" value="UniProtKB-EC"/>
</dbReference>
<dbReference type="InterPro" id="IPR023198">
    <property type="entry name" value="PGP-like_dom2"/>
</dbReference>
<comment type="similarity">
    <text evidence="3">Belongs to the HAD-like hydrolase superfamily. CbbY/CbbZ/Gph/YieH family.</text>
</comment>
<organism evidence="5 6">
    <name type="scientific">Phaeocystidibacter marisrubri</name>
    <dbReference type="NCBI Taxonomy" id="1577780"/>
    <lineage>
        <taxon>Bacteria</taxon>
        <taxon>Pseudomonadati</taxon>
        <taxon>Bacteroidota</taxon>
        <taxon>Flavobacteriia</taxon>
        <taxon>Flavobacteriales</taxon>
        <taxon>Phaeocystidibacteraceae</taxon>
        <taxon>Phaeocystidibacter</taxon>
    </lineage>
</organism>
<dbReference type="OrthoDB" id="9807630at2"/>